<proteinExistence type="predicted"/>
<comment type="caution">
    <text evidence="2">The sequence shown here is derived from an EMBL/GenBank/DDBJ whole genome shotgun (WGS) entry which is preliminary data.</text>
</comment>
<keyword evidence="3" id="KW-1185">Reference proteome</keyword>
<dbReference type="EMBL" id="JBANRG010000004">
    <property type="protein sequence ID" value="KAK7467059.1"/>
    <property type="molecule type" value="Genomic_DNA"/>
</dbReference>
<feature type="region of interest" description="Disordered" evidence="1">
    <location>
        <begin position="16"/>
        <end position="43"/>
    </location>
</feature>
<organism evidence="2 3">
    <name type="scientific">Marasmiellus scandens</name>
    <dbReference type="NCBI Taxonomy" id="2682957"/>
    <lineage>
        <taxon>Eukaryota</taxon>
        <taxon>Fungi</taxon>
        <taxon>Dikarya</taxon>
        <taxon>Basidiomycota</taxon>
        <taxon>Agaricomycotina</taxon>
        <taxon>Agaricomycetes</taxon>
        <taxon>Agaricomycetidae</taxon>
        <taxon>Agaricales</taxon>
        <taxon>Marasmiineae</taxon>
        <taxon>Omphalotaceae</taxon>
        <taxon>Marasmiellus</taxon>
    </lineage>
</organism>
<evidence type="ECO:0000313" key="3">
    <source>
        <dbReference type="Proteomes" id="UP001498398"/>
    </source>
</evidence>
<sequence length="142" mass="16061">MQMEIDLAPRSFKTMSTGLSSVSKRARSPEESEDHLHRPLKRRSLAAGNNSSRAFAQHSLQCFYPANGRHLSEDWVQQAGDLSIDSPFDSNPTNEDAMVSEDSDMVCLLLQLHCFTTSQLWTDRQHTIRTRETPFATSSDLF</sequence>
<name>A0ABR1JZ19_9AGAR</name>
<feature type="compositionally biased region" description="Basic and acidic residues" evidence="1">
    <location>
        <begin position="27"/>
        <end position="37"/>
    </location>
</feature>
<evidence type="ECO:0000256" key="1">
    <source>
        <dbReference type="SAM" id="MobiDB-lite"/>
    </source>
</evidence>
<gene>
    <name evidence="2" type="ORF">VKT23_004120</name>
</gene>
<accession>A0ABR1JZ19</accession>
<protein>
    <submittedName>
        <fullName evidence="2">Uncharacterized protein</fullName>
    </submittedName>
</protein>
<dbReference type="Proteomes" id="UP001498398">
    <property type="component" value="Unassembled WGS sequence"/>
</dbReference>
<evidence type="ECO:0000313" key="2">
    <source>
        <dbReference type="EMBL" id="KAK7467059.1"/>
    </source>
</evidence>
<reference evidence="2 3" key="1">
    <citation type="submission" date="2024-01" db="EMBL/GenBank/DDBJ databases">
        <title>A draft genome for the cacao thread blight pathogen Marasmiellus scandens.</title>
        <authorList>
            <person name="Baruah I.K."/>
            <person name="Leung J."/>
            <person name="Bukari Y."/>
            <person name="Amoako-Attah I."/>
            <person name="Meinhardt L.W."/>
            <person name="Bailey B.A."/>
            <person name="Cohen S.P."/>
        </authorList>
    </citation>
    <scope>NUCLEOTIDE SEQUENCE [LARGE SCALE GENOMIC DNA]</scope>
    <source>
        <strain evidence="2 3">GH-19</strain>
    </source>
</reference>